<proteinExistence type="predicted"/>
<feature type="compositionally biased region" description="Basic residues" evidence="1">
    <location>
        <begin position="39"/>
        <end position="51"/>
    </location>
</feature>
<evidence type="ECO:0000256" key="1">
    <source>
        <dbReference type="SAM" id="MobiDB-lite"/>
    </source>
</evidence>
<gene>
    <name evidence="3" type="ORF">HMPREF9209_0561</name>
</gene>
<dbReference type="EMBL" id="ADFT01000011">
    <property type="protein sequence ID" value="EFB63085.1"/>
    <property type="molecule type" value="Genomic_DNA"/>
</dbReference>
<feature type="chain" id="PRO_5038936513" evidence="2">
    <location>
        <begin position="24"/>
        <end position="51"/>
    </location>
</feature>
<dbReference type="Proteomes" id="UP000003684">
    <property type="component" value="Unassembled WGS sequence"/>
</dbReference>
<organism evidence="3 4">
    <name type="scientific">Lactobacillus gasseri 224-1</name>
    <dbReference type="NCBI Taxonomy" id="679196"/>
    <lineage>
        <taxon>Bacteria</taxon>
        <taxon>Bacillati</taxon>
        <taxon>Bacillota</taxon>
        <taxon>Bacilli</taxon>
        <taxon>Lactobacillales</taxon>
        <taxon>Lactobacillaceae</taxon>
        <taxon>Lactobacillus</taxon>
    </lineage>
</organism>
<name>D1YHK2_LACGS</name>
<dbReference type="AlphaFoldDB" id="D1YHK2"/>
<dbReference type="PROSITE" id="PS51257">
    <property type="entry name" value="PROKAR_LIPOPROTEIN"/>
    <property type="match status" value="1"/>
</dbReference>
<sequence length="51" mass="5566">MKKKYLFAATGLALLGLSLSACSSNSSSKGNSEKTTQQSKKRTKLFLKIRN</sequence>
<reference evidence="3 4" key="1">
    <citation type="submission" date="2009-12" db="EMBL/GenBank/DDBJ databases">
        <title>Genome Sequence of Lactobacillus gasseri 224-1.</title>
        <authorList>
            <person name="Durkin A.S."/>
            <person name="Madupu R."/>
            <person name="Torralba M."/>
            <person name="Methe B."/>
            <person name="Sutton G."/>
            <person name="Strausberg R.L."/>
            <person name="Nelson K.E."/>
        </authorList>
    </citation>
    <scope>NUCLEOTIDE SEQUENCE [LARGE SCALE GENOMIC DNA]</scope>
    <source>
        <strain evidence="3 4">224-1</strain>
    </source>
</reference>
<keyword evidence="2" id="KW-0732">Signal</keyword>
<feature type="region of interest" description="Disordered" evidence="1">
    <location>
        <begin position="22"/>
        <end position="51"/>
    </location>
</feature>
<protein>
    <submittedName>
        <fullName evidence="3">Uncharacterized protein</fullName>
    </submittedName>
</protein>
<evidence type="ECO:0000313" key="4">
    <source>
        <dbReference type="Proteomes" id="UP000003684"/>
    </source>
</evidence>
<evidence type="ECO:0000256" key="2">
    <source>
        <dbReference type="SAM" id="SignalP"/>
    </source>
</evidence>
<feature type="signal peptide" evidence="2">
    <location>
        <begin position="1"/>
        <end position="23"/>
    </location>
</feature>
<accession>D1YHK2</accession>
<comment type="caution">
    <text evidence="3">The sequence shown here is derived from an EMBL/GenBank/DDBJ whole genome shotgun (WGS) entry which is preliminary data.</text>
</comment>
<evidence type="ECO:0000313" key="3">
    <source>
        <dbReference type="EMBL" id="EFB63085.1"/>
    </source>
</evidence>